<dbReference type="RefSeq" id="WP_182495004.1">
    <property type="nucleotide sequence ID" value="NZ_BAAAKT010000002.1"/>
</dbReference>
<keyword evidence="2" id="KW-1133">Transmembrane helix</keyword>
<feature type="compositionally biased region" description="Polar residues" evidence="1">
    <location>
        <begin position="140"/>
        <end position="151"/>
    </location>
</feature>
<gene>
    <name evidence="3" type="ORF">HNR24_000663</name>
</gene>
<feature type="region of interest" description="Disordered" evidence="1">
    <location>
        <begin position="374"/>
        <end position="395"/>
    </location>
</feature>
<feature type="compositionally biased region" description="Acidic residues" evidence="1">
    <location>
        <begin position="96"/>
        <end position="134"/>
    </location>
</feature>
<feature type="compositionally biased region" description="Low complexity" evidence="1">
    <location>
        <begin position="81"/>
        <end position="95"/>
    </location>
</feature>
<keyword evidence="2" id="KW-0812">Transmembrane</keyword>
<evidence type="ECO:0000313" key="3">
    <source>
        <dbReference type="EMBL" id="MBA8920730.1"/>
    </source>
</evidence>
<sequence>MTAENTEPNDAPGGADLRARYLPVSRKELRRRREAGIADEPRPTQAQEAPSDAQADAQTDAPVDSLTAEESPAAEDSATTSAPEESGTAEGSGTEADSEVVADPEGEPDSAADGGGEADSEADSETDADAEAQTDAESGSVPTFTTGSESTFGPAPGAPAPWGFSLPSPPASEPAVPTKPALPAGSALLAETSEQGSEDAATEPATGSGPGGTSEEVLEDGQAEPAEFFGSEEIEGPEDRAETDPAEDELSAEPTEDEDPAEATEGPAEGAEVDAAATVETGSPASQPAHPRPQDLPGTDLDDQDEAPVPASRKSRRGLQVTENIAELSADKLAELQEINEAVAAADDPHRVDPELLKKQQALAARAMQANQERLRKEQVAADRDAKERRRRLRPESEVITRKALRAHMESDETAEPSDYATGSIEPIQARGAHGLEIDAMVEHSTRQGARQSMMGWLVIILAVLLVIALGVVLSFIL</sequence>
<comment type="caution">
    <text evidence="3">The sequence shown here is derived from an EMBL/GenBank/DDBJ whole genome shotgun (WGS) entry which is preliminary data.</text>
</comment>
<keyword evidence="2" id="KW-0472">Membrane</keyword>
<evidence type="ECO:0000313" key="4">
    <source>
        <dbReference type="Proteomes" id="UP000546252"/>
    </source>
</evidence>
<accession>A0A839FGA4</accession>
<name>A0A839FGA4_9MICC</name>
<dbReference type="EMBL" id="JACJIH010000001">
    <property type="protein sequence ID" value="MBA8920730.1"/>
    <property type="molecule type" value="Genomic_DNA"/>
</dbReference>
<dbReference type="AlphaFoldDB" id="A0A839FGA4"/>
<reference evidence="3 4" key="1">
    <citation type="submission" date="2020-08" db="EMBL/GenBank/DDBJ databases">
        <title>Sequencing the genomes of 1000 actinobacteria strains.</title>
        <authorList>
            <person name="Klenk H.-P."/>
        </authorList>
    </citation>
    <scope>NUCLEOTIDE SEQUENCE [LARGE SCALE GENOMIC DNA]</scope>
    <source>
        <strain evidence="3 4">DSM 19081</strain>
    </source>
</reference>
<feature type="region of interest" description="Disordered" evidence="1">
    <location>
        <begin position="1"/>
        <end position="322"/>
    </location>
</feature>
<evidence type="ECO:0000256" key="1">
    <source>
        <dbReference type="SAM" id="MobiDB-lite"/>
    </source>
</evidence>
<feature type="transmembrane region" description="Helical" evidence="2">
    <location>
        <begin position="454"/>
        <end position="477"/>
    </location>
</feature>
<feature type="compositionally biased region" description="Acidic residues" evidence="1">
    <location>
        <begin position="244"/>
        <end position="262"/>
    </location>
</feature>
<evidence type="ECO:0000256" key="2">
    <source>
        <dbReference type="SAM" id="Phobius"/>
    </source>
</evidence>
<protein>
    <submittedName>
        <fullName evidence="3">Uncharacterized protein</fullName>
    </submittedName>
</protein>
<proteinExistence type="predicted"/>
<dbReference type="Proteomes" id="UP000546252">
    <property type="component" value="Unassembled WGS sequence"/>
</dbReference>
<organism evidence="3 4">
    <name type="scientific">Nesterenkonia jeotgali</name>
    <dbReference type="NCBI Taxonomy" id="317018"/>
    <lineage>
        <taxon>Bacteria</taxon>
        <taxon>Bacillati</taxon>
        <taxon>Actinomycetota</taxon>
        <taxon>Actinomycetes</taxon>
        <taxon>Micrococcales</taxon>
        <taxon>Micrococcaceae</taxon>
        <taxon>Nesterenkonia</taxon>
    </lineage>
</organism>